<dbReference type="EMBL" id="BQKY01000018">
    <property type="protein sequence ID" value="GJN94628.1"/>
    <property type="molecule type" value="Genomic_DNA"/>
</dbReference>
<comment type="caution">
    <text evidence="2">The sequence shown here is derived from an EMBL/GenBank/DDBJ whole genome shotgun (WGS) entry which is preliminary data.</text>
</comment>
<proteinExistence type="predicted"/>
<dbReference type="GO" id="GO:0005794">
    <property type="term" value="C:Golgi apparatus"/>
    <property type="evidence" value="ECO:0007669"/>
    <property type="project" value="TreeGrafter"/>
</dbReference>
<feature type="compositionally biased region" description="Basic and acidic residues" evidence="1">
    <location>
        <begin position="155"/>
        <end position="166"/>
    </location>
</feature>
<name>A0AAV5H1M6_9BASI</name>
<sequence>MSTWLRSRRNPADRSDGESLRNHRRLIAVFVCAAVLLTAVSISPPKAVETARQAAQSRLSTLANSAQEHLPFVPTFSSSSSASAQWQPTCSASDWSAGRWVSRNLALSPNASIWDVSPTLGTGGHCAQDFIRVQWYLGTVSPEEAEAAATAAEAAARRTRERRSGEESVEEAPVNVVASELVDAERPDESAWAPSDYRMRAGNWRWEPESEACRTGVEDLWEARAEGEAVDEGTVQLLQDLVDRGGWLIVGDSLSEEHFFSLSCMLFPHVKGNWPYPFMTRNEWQFKEEHLLLDASSPLIHSGRLRVPEQWDYEGSPLISHVRSDHGFDAEEILRLYTTVTSPSRPAAFSTLYPTLTSLVPHDEPIQLFSPSSIPLSATLEYIHSLFLRPSAPRNITTPLGTAYASNTTWPSVLEDAARVTRSAHYRALIFSTGPHFSARQFDFNLGASGAERAAELIDVVPTEFFELVMRSWLDRTRAALDSASEAERAGKEVLLRPTNVGHDFCHDAPGPDEEEDRSKSTSFYWNQLWDMSAAAERFVHEMAHPQIHFVDTNRPTALRPDGHTNYDCLHLAVGTGVIESWTRYFAYWLHERGEWLDQQAQHGSWW</sequence>
<feature type="region of interest" description="Disordered" evidence="1">
    <location>
        <begin position="148"/>
        <end position="173"/>
    </location>
</feature>
<keyword evidence="3" id="KW-1185">Reference proteome</keyword>
<evidence type="ECO:0008006" key="4">
    <source>
        <dbReference type="Google" id="ProtNLM"/>
    </source>
</evidence>
<evidence type="ECO:0000313" key="3">
    <source>
        <dbReference type="Proteomes" id="UP001342314"/>
    </source>
</evidence>
<dbReference type="PANTHER" id="PTHR32285:SF213">
    <property type="entry name" value="PROTEIN TRICHOME BIREFRINGENCE-LIKE 11"/>
    <property type="match status" value="1"/>
</dbReference>
<accession>A0AAV5H1M6</accession>
<dbReference type="Proteomes" id="UP001342314">
    <property type="component" value="Unassembled WGS sequence"/>
</dbReference>
<protein>
    <recommendedName>
        <fullName evidence="4">Proteophosphoglycan ppg4</fullName>
    </recommendedName>
</protein>
<dbReference type="GO" id="GO:0016413">
    <property type="term" value="F:O-acetyltransferase activity"/>
    <property type="evidence" value="ECO:0007669"/>
    <property type="project" value="InterPro"/>
</dbReference>
<evidence type="ECO:0000256" key="1">
    <source>
        <dbReference type="SAM" id="MobiDB-lite"/>
    </source>
</evidence>
<reference evidence="2 3" key="1">
    <citation type="submission" date="2021-12" db="EMBL/GenBank/DDBJ databases">
        <title>High titer production of polyol ester of fatty acids by Rhodotorula paludigena BS15 towards product separation-free biomass refinery.</title>
        <authorList>
            <person name="Mano J."/>
            <person name="Ono H."/>
            <person name="Tanaka T."/>
            <person name="Naito K."/>
            <person name="Sushida H."/>
            <person name="Ike M."/>
            <person name="Tokuyasu K."/>
            <person name="Kitaoka M."/>
        </authorList>
    </citation>
    <scope>NUCLEOTIDE SEQUENCE [LARGE SCALE GENOMIC DNA]</scope>
    <source>
        <strain evidence="2 3">BS15</strain>
    </source>
</reference>
<gene>
    <name evidence="2" type="ORF">Rhopal_007711-T1</name>
</gene>
<dbReference type="AlphaFoldDB" id="A0AAV5H1M6"/>
<dbReference type="InterPro" id="IPR029962">
    <property type="entry name" value="TBL"/>
</dbReference>
<evidence type="ECO:0000313" key="2">
    <source>
        <dbReference type="EMBL" id="GJN94628.1"/>
    </source>
</evidence>
<organism evidence="2 3">
    <name type="scientific">Rhodotorula paludigena</name>
    <dbReference type="NCBI Taxonomy" id="86838"/>
    <lineage>
        <taxon>Eukaryota</taxon>
        <taxon>Fungi</taxon>
        <taxon>Dikarya</taxon>
        <taxon>Basidiomycota</taxon>
        <taxon>Pucciniomycotina</taxon>
        <taxon>Microbotryomycetes</taxon>
        <taxon>Sporidiobolales</taxon>
        <taxon>Sporidiobolaceae</taxon>
        <taxon>Rhodotorula</taxon>
    </lineage>
</organism>
<dbReference type="PANTHER" id="PTHR32285">
    <property type="entry name" value="PROTEIN TRICHOME BIREFRINGENCE-LIKE 9-RELATED"/>
    <property type="match status" value="1"/>
</dbReference>